<evidence type="ECO:0000256" key="1">
    <source>
        <dbReference type="SAM" id="MobiDB-lite"/>
    </source>
</evidence>
<gene>
    <name evidence="2" type="ORF">LIER_12860</name>
</gene>
<comment type="caution">
    <text evidence="2">The sequence shown here is derived from an EMBL/GenBank/DDBJ whole genome shotgun (WGS) entry which is preliminary data.</text>
</comment>
<dbReference type="AlphaFoldDB" id="A0AAV3PYI3"/>
<feature type="region of interest" description="Disordered" evidence="1">
    <location>
        <begin position="1"/>
        <end position="40"/>
    </location>
</feature>
<protein>
    <submittedName>
        <fullName evidence="2">Uncharacterized protein</fullName>
    </submittedName>
</protein>
<evidence type="ECO:0000313" key="3">
    <source>
        <dbReference type="Proteomes" id="UP001454036"/>
    </source>
</evidence>
<dbReference type="Proteomes" id="UP001454036">
    <property type="component" value="Unassembled WGS sequence"/>
</dbReference>
<name>A0AAV3PYI3_LITER</name>
<organism evidence="2 3">
    <name type="scientific">Lithospermum erythrorhizon</name>
    <name type="common">Purple gromwell</name>
    <name type="synonym">Lithospermum officinale var. erythrorhizon</name>
    <dbReference type="NCBI Taxonomy" id="34254"/>
    <lineage>
        <taxon>Eukaryota</taxon>
        <taxon>Viridiplantae</taxon>
        <taxon>Streptophyta</taxon>
        <taxon>Embryophyta</taxon>
        <taxon>Tracheophyta</taxon>
        <taxon>Spermatophyta</taxon>
        <taxon>Magnoliopsida</taxon>
        <taxon>eudicotyledons</taxon>
        <taxon>Gunneridae</taxon>
        <taxon>Pentapetalae</taxon>
        <taxon>asterids</taxon>
        <taxon>lamiids</taxon>
        <taxon>Boraginales</taxon>
        <taxon>Boraginaceae</taxon>
        <taxon>Boraginoideae</taxon>
        <taxon>Lithospermeae</taxon>
        <taxon>Lithospermum</taxon>
    </lineage>
</organism>
<proteinExistence type="predicted"/>
<evidence type="ECO:0000313" key="2">
    <source>
        <dbReference type="EMBL" id="GAA0155037.1"/>
    </source>
</evidence>
<feature type="compositionally biased region" description="Basic and acidic residues" evidence="1">
    <location>
        <begin position="1"/>
        <end position="19"/>
    </location>
</feature>
<reference evidence="2 3" key="1">
    <citation type="submission" date="2024-01" db="EMBL/GenBank/DDBJ databases">
        <title>The complete chloroplast genome sequence of Lithospermum erythrorhizon: insights into the phylogenetic relationship among Boraginaceae species and the maternal lineages of purple gromwells.</title>
        <authorList>
            <person name="Okada T."/>
            <person name="Watanabe K."/>
        </authorList>
    </citation>
    <scope>NUCLEOTIDE SEQUENCE [LARGE SCALE GENOMIC DNA]</scope>
</reference>
<sequence>MEKNAESVRWRNMDGEALSRKGTTHLTGSGCQDEQKKKEAKGGEIEYLIPLNASVGNKFLEFEDKWMLPLPSKKKTPQHKKDMKKYYNYHNDHGHEKYDCIHLKIEIEKLIRRGQLKDYVHKETQSVNRSFNRRPKSRTVLLIFLGG</sequence>
<dbReference type="EMBL" id="BAABME010002527">
    <property type="protein sequence ID" value="GAA0155037.1"/>
    <property type="molecule type" value="Genomic_DNA"/>
</dbReference>
<accession>A0AAV3PYI3</accession>
<keyword evidence="3" id="KW-1185">Reference proteome</keyword>